<evidence type="ECO:0000256" key="4">
    <source>
        <dbReference type="ARBA" id="ARBA00022741"/>
    </source>
</evidence>
<reference evidence="13 14" key="1">
    <citation type="journal article" date="2019" name="Philos. Trans. R. Soc. Lond., B, Biol. Sci.">
        <title>Ant behaviour and brain gene expression of defending hosts depend on the ecological success of the intruding social parasite.</title>
        <authorList>
            <person name="Kaur R."/>
            <person name="Stoldt M."/>
            <person name="Jongepier E."/>
            <person name="Feldmeyer B."/>
            <person name="Menzel F."/>
            <person name="Bornberg-Bauer E."/>
            <person name="Foitzik S."/>
        </authorList>
    </citation>
    <scope>NUCLEOTIDE SEQUENCE [LARGE SCALE GENOMIC DNA]</scope>
    <source>
        <tissue evidence="13">Whole body</tissue>
    </source>
</reference>
<dbReference type="Proteomes" id="UP000310200">
    <property type="component" value="Unassembled WGS sequence"/>
</dbReference>
<dbReference type="STRING" id="300112.A0A4S2KEG8"/>
<keyword evidence="4" id="KW-0547">Nucleotide-binding</keyword>
<dbReference type="InterPro" id="IPR004000">
    <property type="entry name" value="Actin"/>
</dbReference>
<dbReference type="GO" id="GO:0003735">
    <property type="term" value="F:structural constituent of ribosome"/>
    <property type="evidence" value="ECO:0007669"/>
    <property type="project" value="TreeGrafter"/>
</dbReference>
<evidence type="ECO:0000256" key="8">
    <source>
        <dbReference type="ARBA" id="ARBA00023163"/>
    </source>
</evidence>
<evidence type="ECO:0000256" key="2">
    <source>
        <dbReference type="ARBA" id="ARBA00007720"/>
    </source>
</evidence>
<keyword evidence="9" id="KW-0233">DNA recombination</keyword>
<dbReference type="SMART" id="SM00268">
    <property type="entry name" value="ACTIN"/>
    <property type="match status" value="1"/>
</dbReference>
<dbReference type="Pfam" id="PF00022">
    <property type="entry name" value="Actin"/>
    <property type="match status" value="1"/>
</dbReference>
<dbReference type="GO" id="GO:0006310">
    <property type="term" value="P:DNA recombination"/>
    <property type="evidence" value="ECO:0007669"/>
    <property type="project" value="UniProtKB-KW"/>
</dbReference>
<dbReference type="Gene3D" id="3.90.640.10">
    <property type="entry name" value="Actin, Chain A, domain 4"/>
    <property type="match status" value="1"/>
</dbReference>
<proteinExistence type="inferred from homology"/>
<dbReference type="FunFam" id="3.30.420.40:FF:000121">
    <property type="entry name" value="Actin-related protein 8"/>
    <property type="match status" value="1"/>
</dbReference>
<protein>
    <recommendedName>
        <fullName evidence="3">Actin-related protein 8</fullName>
    </recommendedName>
</protein>
<comment type="similarity">
    <text evidence="2">Belongs to the actin family. ARP8 subfamily.</text>
</comment>
<dbReference type="GO" id="GO:0005634">
    <property type="term" value="C:nucleus"/>
    <property type="evidence" value="ECO:0007669"/>
    <property type="project" value="UniProtKB-SubCell"/>
</dbReference>
<dbReference type="PANTHER" id="PTHR13071:SF4">
    <property type="entry name" value="SMALL RIBOSOMAL SUBUNIT PROTEIN MS22"/>
    <property type="match status" value="1"/>
</dbReference>
<dbReference type="GO" id="GO:0005524">
    <property type="term" value="F:ATP binding"/>
    <property type="evidence" value="ECO:0007669"/>
    <property type="project" value="UniProtKB-KW"/>
</dbReference>
<evidence type="ECO:0000256" key="12">
    <source>
        <dbReference type="ARBA" id="ARBA00025560"/>
    </source>
</evidence>
<evidence type="ECO:0000256" key="5">
    <source>
        <dbReference type="ARBA" id="ARBA00022763"/>
    </source>
</evidence>
<accession>A0A4S2KEG8</accession>
<dbReference type="AlphaFoldDB" id="A0A4S2KEG8"/>
<dbReference type="InterPro" id="IPR043129">
    <property type="entry name" value="ATPase_NBD"/>
</dbReference>
<dbReference type="CDD" id="cd10206">
    <property type="entry name" value="ASKHA_NBD_Arp8-like"/>
    <property type="match status" value="1"/>
</dbReference>
<dbReference type="InterPro" id="IPR019374">
    <property type="entry name" value="Ribosomal_mS22"/>
</dbReference>
<evidence type="ECO:0000313" key="14">
    <source>
        <dbReference type="Proteomes" id="UP000310200"/>
    </source>
</evidence>
<comment type="subcellular location">
    <subcellularLocation>
        <location evidence="1">Nucleus</location>
    </subcellularLocation>
</comment>
<evidence type="ECO:0000256" key="7">
    <source>
        <dbReference type="ARBA" id="ARBA00023015"/>
    </source>
</evidence>
<evidence type="ECO:0000256" key="1">
    <source>
        <dbReference type="ARBA" id="ARBA00004123"/>
    </source>
</evidence>
<keyword evidence="14" id="KW-1185">Reference proteome</keyword>
<keyword evidence="10" id="KW-0234">DNA repair</keyword>
<dbReference type="EMBL" id="QBLH01002703">
    <property type="protein sequence ID" value="TGZ47751.1"/>
    <property type="molecule type" value="Genomic_DNA"/>
</dbReference>
<evidence type="ECO:0000256" key="10">
    <source>
        <dbReference type="ARBA" id="ARBA00023204"/>
    </source>
</evidence>
<comment type="caution">
    <text evidence="13">The sequence shown here is derived from an EMBL/GenBank/DDBJ whole genome shotgun (WGS) entry which is preliminary data.</text>
</comment>
<dbReference type="PANTHER" id="PTHR13071">
    <property type="entry name" value="MITOCHONDRIAL 28S RIBOSOMAL PROTEIN S22"/>
    <property type="match status" value="1"/>
</dbReference>
<dbReference type="SUPFAM" id="SSF53067">
    <property type="entry name" value="Actin-like ATPase domain"/>
    <property type="match status" value="2"/>
</dbReference>
<dbReference type="GO" id="GO:0005763">
    <property type="term" value="C:mitochondrial small ribosomal subunit"/>
    <property type="evidence" value="ECO:0007669"/>
    <property type="project" value="TreeGrafter"/>
</dbReference>
<organism evidence="13 14">
    <name type="scientific">Temnothorax longispinosus</name>
    <dbReference type="NCBI Taxonomy" id="300112"/>
    <lineage>
        <taxon>Eukaryota</taxon>
        <taxon>Metazoa</taxon>
        <taxon>Ecdysozoa</taxon>
        <taxon>Arthropoda</taxon>
        <taxon>Hexapoda</taxon>
        <taxon>Insecta</taxon>
        <taxon>Pterygota</taxon>
        <taxon>Neoptera</taxon>
        <taxon>Endopterygota</taxon>
        <taxon>Hymenoptera</taxon>
        <taxon>Apocrita</taxon>
        <taxon>Aculeata</taxon>
        <taxon>Formicoidea</taxon>
        <taxon>Formicidae</taxon>
        <taxon>Myrmicinae</taxon>
        <taxon>Temnothorax</taxon>
    </lineage>
</organism>
<gene>
    <name evidence="13" type="ORF">DBV15_07494</name>
</gene>
<evidence type="ECO:0000256" key="11">
    <source>
        <dbReference type="ARBA" id="ARBA00023242"/>
    </source>
</evidence>
<keyword evidence="6" id="KW-0067">ATP-binding</keyword>
<dbReference type="Gene3D" id="3.30.420.40">
    <property type="match status" value="2"/>
</dbReference>
<name>A0A4S2KEG8_9HYME</name>
<evidence type="ECO:0000256" key="9">
    <source>
        <dbReference type="ARBA" id="ARBA00023172"/>
    </source>
</evidence>
<evidence type="ECO:0000313" key="13">
    <source>
        <dbReference type="EMBL" id="TGZ47751.1"/>
    </source>
</evidence>
<evidence type="ECO:0000256" key="3">
    <source>
        <dbReference type="ARBA" id="ARBA00021608"/>
    </source>
</evidence>
<keyword evidence="5" id="KW-0227">DNA damage</keyword>
<keyword evidence="11" id="KW-0539">Nucleus</keyword>
<sequence length="900" mass="103352">MEPMFQQIQAQTIIVIHPGSMYLRMGRASDLKPITLLHAVARRRLSNGTKYKDSLLPPTVTLTKELTQAMEESRLQVSHTLQSCLQSDGSRRYATPPQQIAAFNRRSSPDISSPGNMKWTTTDRDIVVGDDILSLDPEEECNFNVHFPYRRGELNIHSSTGGSITAVMADLKTIWEYVLAEKLDIPLKDLKHYRAVLVIPDIYHRPYLKELTTLLLDEIGFGRCILLQDHVGAMFGAGLGYACIVDVGAQKISVSCVEDAISHKDTRVRMDYGGADVTQTFFWLLQKSAFPYKSCDSINKLDALLLEQLKIDFCHVDLNVCGSQEKTFVVRKPKQQTETYTMQVGDECLIAPLSLFQPELFRVTGTHNVHVQKRSLGDPEDPYDENYLRETSRRGMKETLDHSSEMQEEAAAIPAAVGDDEVVVDAVGDPVPSLSNRDLDAPRDFVIPQQLLGLDQAILQSIERCPNEDLKRKMYSCVLVVGSGLKFKGIGMWLRNRISLQIPYMYRPEQLDIITQPKDMDPGMTTWKGAGILSCLESAQELWITRTEWHRWGWEENIDSLIIKIFNGHDEICYLFIVMPQDPVERDPAPFFFNEEVQACLRTLTGVDYSKVLRTRRDGHKLKPPEYKFLTDEELEEATKAARRRAEKFLQMPPVVKQRLDPSAPLCEDAALQSHDTVKYVFTDITFGLRDRERFIVIREPDGTLRHASWKERDRLVQSFFPKPERQIQKPKMFEGEYLQDLLNRKEYEFILDRACVQFEPDNPDYQAVTREVYEHINAEKHFDILRSTRHFGPMVFHLVWTSNIDNLLLEMIETGRVKDAALLIRLYHMIHPTTKSAVERCEHTDDAEFIMHYARLESTRKDKIQKLLQSYKELQREREIVAEGIKLAHGISSEITDKV</sequence>
<dbReference type="GO" id="GO:0006281">
    <property type="term" value="P:DNA repair"/>
    <property type="evidence" value="ECO:0007669"/>
    <property type="project" value="UniProtKB-KW"/>
</dbReference>
<evidence type="ECO:0000256" key="6">
    <source>
        <dbReference type="ARBA" id="ARBA00022840"/>
    </source>
</evidence>
<keyword evidence="7" id="KW-0805">Transcription regulation</keyword>
<keyword evidence="8" id="KW-0804">Transcription</keyword>
<comment type="function">
    <text evidence="12">Plays an important role in the functional organization of mitotic chromosomes. Exhibits low basal ATPase activity, and unable to polymerize.</text>
</comment>
<dbReference type="Pfam" id="PF10245">
    <property type="entry name" value="MRP-S22"/>
    <property type="match status" value="1"/>
</dbReference>